<dbReference type="AlphaFoldDB" id="A0A1E5H1G5"/>
<dbReference type="Pfam" id="PF14337">
    <property type="entry name" value="Abi_alpha"/>
    <property type="match status" value="1"/>
</dbReference>
<name>A0A1E5H1G5_9ENTE</name>
<evidence type="ECO:0000313" key="1">
    <source>
        <dbReference type="EMBL" id="OEG18655.1"/>
    </source>
</evidence>
<comment type="caution">
    <text evidence="1">The sequence shown here is derived from an EMBL/GenBank/DDBJ whole genome shotgun (WGS) entry which is preliminary data.</text>
</comment>
<keyword evidence="2" id="KW-1185">Reference proteome</keyword>
<evidence type="ECO:0000313" key="2">
    <source>
        <dbReference type="Proteomes" id="UP000095094"/>
    </source>
</evidence>
<reference evidence="2" key="1">
    <citation type="submission" date="2016-09" db="EMBL/GenBank/DDBJ databases">
        <authorList>
            <person name="Gulvik C.A."/>
        </authorList>
    </citation>
    <scope>NUCLEOTIDE SEQUENCE [LARGE SCALE GENOMIC DNA]</scope>
    <source>
        <strain evidence="2">LMG 8895</strain>
    </source>
</reference>
<dbReference type="EMBL" id="MIJY01000005">
    <property type="protein sequence ID" value="OEG18655.1"/>
    <property type="molecule type" value="Genomic_DNA"/>
</dbReference>
<gene>
    <name evidence="1" type="ORF">BCR25_15750</name>
</gene>
<organism evidence="1 2">
    <name type="scientific">Enterococcus termitis</name>
    <dbReference type="NCBI Taxonomy" id="332950"/>
    <lineage>
        <taxon>Bacteria</taxon>
        <taxon>Bacillati</taxon>
        <taxon>Bacillota</taxon>
        <taxon>Bacilli</taxon>
        <taxon>Lactobacillales</taxon>
        <taxon>Enterococcaceae</taxon>
        <taxon>Enterococcus</taxon>
    </lineage>
</organism>
<dbReference type="RefSeq" id="WP_069662504.1">
    <property type="nucleotide sequence ID" value="NZ_JBHUJJ010000002.1"/>
</dbReference>
<protein>
    <recommendedName>
        <fullName evidence="3">DUF4393 domain-containing protein</fullName>
    </recommendedName>
</protein>
<dbReference type="Gene3D" id="3.30.110.190">
    <property type="match status" value="1"/>
</dbReference>
<accession>A0A1E5H1G5</accession>
<sequence length="168" mass="18867">MKLLNIEEEELRNMFAKLIVSSMNSDFDNTVHPAFVETIKQMSVLDAKIVKSFRNVGTHTAGNIIQVMNAAGEYIPKGAYFTLLEDFYIFPDPEHTLNALSQATSNLIRLGIISIDPKQNMDCQDIFLKDSRVSDFMNKCSFSNTTNKIRTSRLDVTPFGSAFKGCVI</sequence>
<proteinExistence type="predicted"/>
<dbReference type="OrthoDB" id="2339567at2"/>
<dbReference type="Proteomes" id="UP000095094">
    <property type="component" value="Unassembled WGS sequence"/>
</dbReference>
<evidence type="ECO:0008006" key="3">
    <source>
        <dbReference type="Google" id="ProtNLM"/>
    </source>
</evidence>
<dbReference type="InterPro" id="IPR025506">
    <property type="entry name" value="Abi_alpha"/>
</dbReference>